<comment type="similarity">
    <text evidence="1">Belongs to the copine family.</text>
</comment>
<feature type="compositionally biased region" description="Low complexity" evidence="5">
    <location>
        <begin position="735"/>
        <end position="751"/>
    </location>
</feature>
<accession>A0AAW1AT44</accession>
<name>A0AAW1AT44_CROAD</name>
<feature type="compositionally biased region" description="Basic and acidic residues" evidence="5">
    <location>
        <begin position="794"/>
        <end position="812"/>
    </location>
</feature>
<dbReference type="AlphaFoldDB" id="A0AAW1AT44"/>
<evidence type="ECO:0000256" key="5">
    <source>
        <dbReference type="SAM" id="MobiDB-lite"/>
    </source>
</evidence>
<dbReference type="SMART" id="SM00239">
    <property type="entry name" value="C2"/>
    <property type="match status" value="2"/>
</dbReference>
<dbReference type="CDD" id="cd01459">
    <property type="entry name" value="vWA_copine_like"/>
    <property type="match status" value="1"/>
</dbReference>
<dbReference type="Pfam" id="PF07002">
    <property type="entry name" value="Copine"/>
    <property type="match status" value="1"/>
</dbReference>
<feature type="domain" description="C2" evidence="6">
    <location>
        <begin position="258"/>
        <end position="385"/>
    </location>
</feature>
<dbReference type="InterPro" id="IPR000008">
    <property type="entry name" value="C2_dom"/>
</dbReference>
<evidence type="ECO:0000256" key="4">
    <source>
        <dbReference type="ARBA" id="ARBA00022837"/>
    </source>
</evidence>
<dbReference type="GO" id="GO:0046872">
    <property type="term" value="F:metal ion binding"/>
    <property type="evidence" value="ECO:0007669"/>
    <property type="project" value="UniProtKB-KW"/>
</dbReference>
<evidence type="ECO:0000256" key="1">
    <source>
        <dbReference type="ARBA" id="ARBA00009048"/>
    </source>
</evidence>
<dbReference type="InterPro" id="IPR010734">
    <property type="entry name" value="Copine_C"/>
</dbReference>
<dbReference type="FunFam" id="2.60.40.150:FF:000099">
    <property type="entry name" value="Copine 3"/>
    <property type="match status" value="1"/>
</dbReference>
<dbReference type="CDD" id="cd04047">
    <property type="entry name" value="C2B_Copine"/>
    <property type="match status" value="1"/>
</dbReference>
<evidence type="ECO:0000313" key="8">
    <source>
        <dbReference type="EMBL" id="KAK9392621.1"/>
    </source>
</evidence>
<proteinExistence type="inferred from homology"/>
<dbReference type="GO" id="GO:0005886">
    <property type="term" value="C:plasma membrane"/>
    <property type="evidence" value="ECO:0007669"/>
    <property type="project" value="TreeGrafter"/>
</dbReference>
<gene>
    <name evidence="8" type="ORF">NXF25_016710</name>
</gene>
<feature type="compositionally biased region" description="Low complexity" evidence="5">
    <location>
        <begin position="161"/>
        <end position="171"/>
    </location>
</feature>
<dbReference type="PANTHER" id="PTHR10857:SF6">
    <property type="entry name" value="COPINE-7"/>
    <property type="match status" value="1"/>
</dbReference>
<evidence type="ECO:0000256" key="3">
    <source>
        <dbReference type="ARBA" id="ARBA00022737"/>
    </source>
</evidence>
<feature type="compositionally biased region" description="Pro residues" evidence="5">
    <location>
        <begin position="141"/>
        <end position="160"/>
    </location>
</feature>
<feature type="region of interest" description="Disordered" evidence="5">
    <location>
        <begin position="61"/>
        <end position="176"/>
    </location>
</feature>
<evidence type="ECO:0000259" key="7">
    <source>
        <dbReference type="PROSITE" id="PS50234"/>
    </source>
</evidence>
<dbReference type="EMBL" id="JAOTOJ010000015">
    <property type="protein sequence ID" value="KAK9392621.1"/>
    <property type="molecule type" value="Genomic_DNA"/>
</dbReference>
<feature type="region of interest" description="Disordered" evidence="5">
    <location>
        <begin position="789"/>
        <end position="826"/>
    </location>
</feature>
<feature type="domain" description="C2" evidence="6">
    <location>
        <begin position="114"/>
        <end position="251"/>
    </location>
</feature>
<feature type="compositionally biased region" description="Basic and acidic residues" evidence="5">
    <location>
        <begin position="1"/>
        <end position="10"/>
    </location>
</feature>
<keyword evidence="3" id="KW-0677">Repeat</keyword>
<dbReference type="GO" id="GO:0071277">
    <property type="term" value="P:cellular response to calcium ion"/>
    <property type="evidence" value="ECO:0007669"/>
    <property type="project" value="TreeGrafter"/>
</dbReference>
<dbReference type="Proteomes" id="UP001474421">
    <property type="component" value="Unassembled WGS sequence"/>
</dbReference>
<comment type="caution">
    <text evidence="8">The sequence shown here is derived from an EMBL/GenBank/DDBJ whole genome shotgun (WGS) entry which is preliminary data.</text>
</comment>
<dbReference type="FunFam" id="3.40.50.410:FF:000042">
    <property type="entry name" value="Copine 4"/>
    <property type="match status" value="1"/>
</dbReference>
<dbReference type="SUPFAM" id="SSF49562">
    <property type="entry name" value="C2 domain (Calcium/lipid-binding domain, CaLB)"/>
    <property type="match status" value="2"/>
</dbReference>
<evidence type="ECO:0000256" key="2">
    <source>
        <dbReference type="ARBA" id="ARBA00022723"/>
    </source>
</evidence>
<dbReference type="InterPro" id="IPR045052">
    <property type="entry name" value="Copine"/>
</dbReference>
<dbReference type="Gene3D" id="2.60.40.150">
    <property type="entry name" value="C2 domain"/>
    <property type="match status" value="2"/>
</dbReference>
<dbReference type="FunFam" id="2.60.40.150:FF:000132">
    <property type="entry name" value="Copine 7"/>
    <property type="match status" value="1"/>
</dbReference>
<dbReference type="InterPro" id="IPR037768">
    <property type="entry name" value="C2B_Copine"/>
</dbReference>
<keyword evidence="4" id="KW-0106">Calcium</keyword>
<sequence length="887" mass="96725">MRVRLKKQEPKWGGGSLHASKAESAPPAGRASRPRQAALEPGGLRKSARCAPGCPACFSLWSLSGGGGSQQAREPPQGPRRACPGWKGSAEKRSFGARRAENSGRATGLETICAPGEEQPRARPGHPKRSALSRGLLSRRSPPPARDQPDQTGPPSPPALGPLAGPEPAILMGDGGGGVDRSEVIKSSLNPVFAKVFMVDYYFEEVQKLRFEVYDIHGHGSSTGTHDDDFLGGMECTVGQIVAQKRVSKPLFLKYGKSAGKSTITVTSEEISGDNGFVELFFRAKKLDDKDLFSKSDPFLEIYRINDDGSEQLVHRTEFVKNNLSPIWEPFKVSLNSLCSCEEKRKLRCVILDYDSRGKHDFIGEFYTTFEEMQKATGGNKIQWDCMNPKYKLKKRNYRNSGVVILLDLKIHRVYSFLDYIMGGCQIHFTVAIDFTASNGDPRNSCSLHYINPYQPNEYLKALVAVGEICQDYDSDKKFSALGFGARIPPNYEVSHDFAINFNPENDECEGIQGVVESYQSCLPKIQLYGPTNVAPIISKVAKVAANEEKTQEASQYFILLILTDGVVTDMADTREAIVRASYLPMSIIIVGVGNADFTDMQILDGDDGILRSPKGEPVMRDIVQFVPFREFKNASPTALAKCVLAEVPKQVVDYYSSKALPPRGPEGSSPGSTLNSPQRSAESCSSHRTEQDVSCVPLAISAPGQPGCARGQQVQEWPCEEGGQPPKTDGIESGQPGQQGLPAGQCQGAAGLQRKERKAWFHWRPISQRTSLVVIFIKEVLGSLAPALPEKQSGQERRAAREADTRGRPAHENPPPPEESTTDHKVVEEKNRTCNFGKSALQQIEAGFLQRASFHHKKALAWRPGACGPAQGGSTGGQSCKGGLMG</sequence>
<reference evidence="8 9" key="1">
    <citation type="journal article" date="2024" name="Proc. Natl. Acad. Sci. U.S.A.">
        <title>The genetic regulatory architecture and epigenomic basis for age-related changes in rattlesnake venom.</title>
        <authorList>
            <person name="Hogan M.P."/>
            <person name="Holding M.L."/>
            <person name="Nystrom G.S."/>
            <person name="Colston T.J."/>
            <person name="Bartlett D.A."/>
            <person name="Mason A.J."/>
            <person name="Ellsworth S.A."/>
            <person name="Rautsaw R.M."/>
            <person name="Lawrence K.C."/>
            <person name="Strickland J.L."/>
            <person name="He B."/>
            <person name="Fraser P."/>
            <person name="Margres M.J."/>
            <person name="Gilbert D.M."/>
            <person name="Gibbs H.L."/>
            <person name="Parkinson C.L."/>
            <person name="Rokyta D.R."/>
        </authorList>
    </citation>
    <scope>NUCLEOTIDE SEQUENCE [LARGE SCALE GENOMIC DNA]</scope>
    <source>
        <strain evidence="8">DRR0105</strain>
    </source>
</reference>
<dbReference type="PROSITE" id="PS50234">
    <property type="entry name" value="VWFA"/>
    <property type="match status" value="1"/>
</dbReference>
<feature type="compositionally biased region" description="Gly residues" evidence="5">
    <location>
        <begin position="871"/>
        <end position="887"/>
    </location>
</feature>
<feature type="compositionally biased region" description="Polar residues" evidence="5">
    <location>
        <begin position="674"/>
        <end position="685"/>
    </location>
</feature>
<organism evidence="8 9">
    <name type="scientific">Crotalus adamanteus</name>
    <name type="common">Eastern diamondback rattlesnake</name>
    <dbReference type="NCBI Taxonomy" id="8729"/>
    <lineage>
        <taxon>Eukaryota</taxon>
        <taxon>Metazoa</taxon>
        <taxon>Chordata</taxon>
        <taxon>Craniata</taxon>
        <taxon>Vertebrata</taxon>
        <taxon>Euteleostomi</taxon>
        <taxon>Lepidosauria</taxon>
        <taxon>Squamata</taxon>
        <taxon>Bifurcata</taxon>
        <taxon>Unidentata</taxon>
        <taxon>Episquamata</taxon>
        <taxon>Toxicofera</taxon>
        <taxon>Serpentes</taxon>
        <taxon>Colubroidea</taxon>
        <taxon>Viperidae</taxon>
        <taxon>Crotalinae</taxon>
        <taxon>Crotalus</taxon>
    </lineage>
</organism>
<feature type="region of interest" description="Disordered" evidence="5">
    <location>
        <begin position="1"/>
        <end position="47"/>
    </location>
</feature>
<dbReference type="Pfam" id="PF00168">
    <property type="entry name" value="C2"/>
    <property type="match status" value="2"/>
</dbReference>
<dbReference type="SMART" id="SM00327">
    <property type="entry name" value="VWA"/>
    <property type="match status" value="1"/>
</dbReference>
<feature type="region of interest" description="Disordered" evidence="5">
    <location>
        <begin position="708"/>
        <end position="751"/>
    </location>
</feature>
<feature type="region of interest" description="Disordered" evidence="5">
    <location>
        <begin position="659"/>
        <end position="687"/>
    </location>
</feature>
<feature type="compositionally biased region" description="Basic and acidic residues" evidence="5">
    <location>
        <begin position="89"/>
        <end position="102"/>
    </location>
</feature>
<dbReference type="PROSITE" id="PS50004">
    <property type="entry name" value="C2"/>
    <property type="match status" value="2"/>
</dbReference>
<feature type="region of interest" description="Disordered" evidence="5">
    <location>
        <begin position="866"/>
        <end position="887"/>
    </location>
</feature>
<dbReference type="InterPro" id="IPR035892">
    <property type="entry name" value="C2_domain_sf"/>
</dbReference>
<dbReference type="InterPro" id="IPR036465">
    <property type="entry name" value="vWFA_dom_sf"/>
</dbReference>
<dbReference type="SUPFAM" id="SSF53300">
    <property type="entry name" value="vWA-like"/>
    <property type="match status" value="1"/>
</dbReference>
<evidence type="ECO:0000313" key="9">
    <source>
        <dbReference type="Proteomes" id="UP001474421"/>
    </source>
</evidence>
<dbReference type="PANTHER" id="PTHR10857">
    <property type="entry name" value="COPINE"/>
    <property type="match status" value="1"/>
</dbReference>
<protein>
    <submittedName>
        <fullName evidence="8">Copine-7</fullName>
    </submittedName>
</protein>
<keyword evidence="2" id="KW-0479">Metal-binding</keyword>
<feature type="domain" description="VWFA" evidence="7">
    <location>
        <begin position="428"/>
        <end position="648"/>
    </location>
</feature>
<dbReference type="GO" id="GO:0005544">
    <property type="term" value="F:calcium-dependent phospholipid binding"/>
    <property type="evidence" value="ECO:0007669"/>
    <property type="project" value="InterPro"/>
</dbReference>
<evidence type="ECO:0000259" key="6">
    <source>
        <dbReference type="PROSITE" id="PS50004"/>
    </source>
</evidence>
<keyword evidence="9" id="KW-1185">Reference proteome</keyword>
<dbReference type="CDD" id="cd04048">
    <property type="entry name" value="C2A_Copine"/>
    <property type="match status" value="1"/>
</dbReference>
<dbReference type="InterPro" id="IPR002035">
    <property type="entry name" value="VWF_A"/>
</dbReference>